<dbReference type="RefSeq" id="WP_140010236.1">
    <property type="nucleotide sequence ID" value="NZ_JBHMDG010000014.1"/>
</dbReference>
<gene>
    <name evidence="3" type="ORF">ACFFRI_12400</name>
</gene>
<name>A0ABV5KAT1_9ACTN</name>
<keyword evidence="4" id="KW-1185">Reference proteome</keyword>
<dbReference type="SUPFAM" id="SSF51261">
    <property type="entry name" value="Duplicated hybrid motif"/>
    <property type="match status" value="1"/>
</dbReference>
<comment type="caution">
    <text evidence="3">The sequence shown here is derived from an EMBL/GenBank/DDBJ whole genome shotgun (WGS) entry which is preliminary data.</text>
</comment>
<evidence type="ECO:0000256" key="1">
    <source>
        <dbReference type="ARBA" id="ARBA00022729"/>
    </source>
</evidence>
<dbReference type="PANTHER" id="PTHR21666">
    <property type="entry name" value="PEPTIDASE-RELATED"/>
    <property type="match status" value="1"/>
</dbReference>
<accession>A0ABV5KAT1</accession>
<dbReference type="PANTHER" id="PTHR21666:SF289">
    <property type="entry name" value="L-ALA--D-GLU ENDOPEPTIDASE"/>
    <property type="match status" value="1"/>
</dbReference>
<feature type="domain" description="M23ase beta-sheet core" evidence="2">
    <location>
        <begin position="78"/>
        <end position="164"/>
    </location>
</feature>
<keyword evidence="1" id="KW-0732">Signal</keyword>
<dbReference type="Gene3D" id="2.70.70.10">
    <property type="entry name" value="Glucose Permease (Domain IIA)"/>
    <property type="match status" value="1"/>
</dbReference>
<dbReference type="Pfam" id="PF01551">
    <property type="entry name" value="Peptidase_M23"/>
    <property type="match status" value="1"/>
</dbReference>
<dbReference type="InterPro" id="IPR011055">
    <property type="entry name" value="Dup_hybrid_motif"/>
</dbReference>
<keyword evidence="3" id="KW-0378">Hydrolase</keyword>
<dbReference type="GO" id="GO:0016787">
    <property type="term" value="F:hydrolase activity"/>
    <property type="evidence" value="ECO:0007669"/>
    <property type="project" value="UniProtKB-KW"/>
</dbReference>
<dbReference type="InterPro" id="IPR050570">
    <property type="entry name" value="Cell_wall_metabolism_enzyme"/>
</dbReference>
<dbReference type="Proteomes" id="UP001589750">
    <property type="component" value="Unassembled WGS sequence"/>
</dbReference>
<evidence type="ECO:0000313" key="4">
    <source>
        <dbReference type="Proteomes" id="UP001589750"/>
    </source>
</evidence>
<dbReference type="InterPro" id="IPR016047">
    <property type="entry name" value="M23ase_b-sheet_dom"/>
</dbReference>
<dbReference type="EMBL" id="JBHMDG010000014">
    <property type="protein sequence ID" value="MFB9313846.1"/>
    <property type="molecule type" value="Genomic_DNA"/>
</dbReference>
<reference evidence="3 4" key="1">
    <citation type="submission" date="2024-09" db="EMBL/GenBank/DDBJ databases">
        <authorList>
            <person name="Sun Q."/>
            <person name="Mori K."/>
        </authorList>
    </citation>
    <scope>NUCLEOTIDE SEQUENCE [LARGE SCALE GENOMIC DNA]</scope>
    <source>
        <strain evidence="3 4">JCM 9626</strain>
    </source>
</reference>
<sequence>MSPSPGGGVTAAPTRPLRLAVVVLVVLGTLLSALLGLPVASGATGGPQGSDPVGGWPLAPEPEVVAGFDPPDSPYGSGHRGVDLGGSPGQPVRSALPGRVSYAGPLAGRGVVVVDHGTTRTTYQPVRATVSVGDTVASGAPIGTLQLPGSHCFPRACLHWGWIEGADTYLDPLRLVGSGPVRLLPLWRDRPSGAGPPAARAPTPPDPAEPWRRLLDLFG</sequence>
<organism evidence="3 4">
    <name type="scientific">Nocardioides plantarum</name>
    <dbReference type="NCBI Taxonomy" id="29299"/>
    <lineage>
        <taxon>Bacteria</taxon>
        <taxon>Bacillati</taxon>
        <taxon>Actinomycetota</taxon>
        <taxon>Actinomycetes</taxon>
        <taxon>Propionibacteriales</taxon>
        <taxon>Nocardioidaceae</taxon>
        <taxon>Nocardioides</taxon>
    </lineage>
</organism>
<proteinExistence type="predicted"/>
<protein>
    <submittedName>
        <fullName evidence="3">Murein hydrolase activator EnvC family protein</fullName>
    </submittedName>
</protein>
<evidence type="ECO:0000259" key="2">
    <source>
        <dbReference type="Pfam" id="PF01551"/>
    </source>
</evidence>
<evidence type="ECO:0000313" key="3">
    <source>
        <dbReference type="EMBL" id="MFB9313846.1"/>
    </source>
</evidence>
<dbReference type="CDD" id="cd12797">
    <property type="entry name" value="M23_peptidase"/>
    <property type="match status" value="1"/>
</dbReference>